<reference evidence="1 2" key="1">
    <citation type="submission" date="2014-08" db="EMBL/GenBank/DDBJ databases">
        <authorList>
            <person name="Moulin Lionel"/>
        </authorList>
    </citation>
    <scope>NUCLEOTIDE SEQUENCE [LARGE SCALE GENOMIC DNA]</scope>
</reference>
<gene>
    <name evidence="1" type="ORF">MPLDJ20_20005</name>
</gene>
<dbReference type="Proteomes" id="UP000046373">
    <property type="component" value="Unassembled WGS sequence"/>
</dbReference>
<evidence type="ECO:0000313" key="2">
    <source>
        <dbReference type="Proteomes" id="UP000046373"/>
    </source>
</evidence>
<dbReference type="AlphaFoldDB" id="A0A090ETP9"/>
<evidence type="ECO:0000313" key="1">
    <source>
        <dbReference type="EMBL" id="CDX34944.1"/>
    </source>
</evidence>
<name>A0A090ETP9_MESPL</name>
<proteinExistence type="predicted"/>
<accession>A0A090ETP9</accession>
<protein>
    <submittedName>
        <fullName evidence="1">Uncharacterized protein</fullName>
    </submittedName>
</protein>
<organism evidence="1 2">
    <name type="scientific">Mesorhizobium plurifarium</name>
    <dbReference type="NCBI Taxonomy" id="69974"/>
    <lineage>
        <taxon>Bacteria</taxon>
        <taxon>Pseudomonadati</taxon>
        <taxon>Pseudomonadota</taxon>
        <taxon>Alphaproteobacteria</taxon>
        <taxon>Hyphomicrobiales</taxon>
        <taxon>Phyllobacteriaceae</taxon>
        <taxon>Mesorhizobium</taxon>
    </lineage>
</organism>
<sequence>MKVRQIGLPFCPRRRERSALFHEPADDTGCAPNVRVLGSAKSSRQAPVLLAGSAAASPTKSEVGPLPDRRAVFQGPQLAIARTRCFSATHLLPLKLIGRNR</sequence>
<dbReference type="EMBL" id="CCNB01000012">
    <property type="protein sequence ID" value="CDX34944.1"/>
    <property type="molecule type" value="Genomic_DNA"/>
</dbReference>